<evidence type="ECO:0000259" key="2">
    <source>
        <dbReference type="Pfam" id="PF22215"/>
    </source>
</evidence>
<dbReference type="InterPro" id="IPR059179">
    <property type="entry name" value="MLKL-like_MCAfunc"/>
</dbReference>
<keyword evidence="1" id="KW-0732">Signal</keyword>
<organism evidence="3 4">
    <name type="scientific">Digitaria exilis</name>
    <dbReference type="NCBI Taxonomy" id="1010633"/>
    <lineage>
        <taxon>Eukaryota</taxon>
        <taxon>Viridiplantae</taxon>
        <taxon>Streptophyta</taxon>
        <taxon>Embryophyta</taxon>
        <taxon>Tracheophyta</taxon>
        <taxon>Spermatophyta</taxon>
        <taxon>Magnoliopsida</taxon>
        <taxon>Liliopsida</taxon>
        <taxon>Poales</taxon>
        <taxon>Poaceae</taxon>
        <taxon>PACMAD clade</taxon>
        <taxon>Panicoideae</taxon>
        <taxon>Panicodae</taxon>
        <taxon>Paniceae</taxon>
        <taxon>Anthephorinae</taxon>
        <taxon>Digitaria</taxon>
    </lineage>
</organism>
<dbReference type="GO" id="GO:0007166">
    <property type="term" value="P:cell surface receptor signaling pathway"/>
    <property type="evidence" value="ECO:0007669"/>
    <property type="project" value="InterPro"/>
</dbReference>
<dbReference type="InterPro" id="IPR054000">
    <property type="entry name" value="MLKL_N"/>
</dbReference>
<proteinExistence type="predicted"/>
<gene>
    <name evidence="3" type="ORF">HU200_005145</name>
</gene>
<feature type="chain" id="PRO_5032874867" description="Mixed lineage kinase domain-containing protein" evidence="1">
    <location>
        <begin position="26"/>
        <end position="331"/>
    </location>
</feature>
<evidence type="ECO:0000313" key="4">
    <source>
        <dbReference type="Proteomes" id="UP000636709"/>
    </source>
</evidence>
<dbReference type="OrthoDB" id="682841at2759"/>
<accession>A0A835FV77</accession>
<dbReference type="Gene3D" id="1.20.930.20">
    <property type="entry name" value="Adaptor protein Cbl, N-terminal domain"/>
    <property type="match status" value="1"/>
</dbReference>
<feature type="signal peptide" evidence="1">
    <location>
        <begin position="1"/>
        <end position="25"/>
    </location>
</feature>
<dbReference type="InterPro" id="IPR036537">
    <property type="entry name" value="Adaptor_Cbl_N_dom_sf"/>
</dbReference>
<evidence type="ECO:0000256" key="1">
    <source>
        <dbReference type="SAM" id="SignalP"/>
    </source>
</evidence>
<keyword evidence="4" id="KW-1185">Reference proteome</keyword>
<dbReference type="Proteomes" id="UP000636709">
    <property type="component" value="Unassembled WGS sequence"/>
</dbReference>
<protein>
    <recommendedName>
        <fullName evidence="2">Mixed lineage kinase domain-containing protein</fullName>
    </recommendedName>
</protein>
<dbReference type="PANTHER" id="PTHR35832">
    <property type="entry name" value="OS12G0248400 PROTEIN-RELATED"/>
    <property type="match status" value="1"/>
</dbReference>
<dbReference type="CDD" id="cd21037">
    <property type="entry name" value="MLKL_NTD"/>
    <property type="match status" value="1"/>
</dbReference>
<dbReference type="AlphaFoldDB" id="A0A835FV77"/>
<dbReference type="EMBL" id="JACEFO010000338">
    <property type="protein sequence ID" value="KAF8775092.1"/>
    <property type="molecule type" value="Genomic_DNA"/>
</dbReference>
<feature type="domain" description="Mixed lineage kinase" evidence="2">
    <location>
        <begin position="11"/>
        <end position="118"/>
    </location>
</feature>
<reference evidence="3" key="1">
    <citation type="submission" date="2020-07" db="EMBL/GenBank/DDBJ databases">
        <title>Genome sequence and genetic diversity analysis of an under-domesticated orphan crop, white fonio (Digitaria exilis).</title>
        <authorList>
            <person name="Bennetzen J.L."/>
            <person name="Chen S."/>
            <person name="Ma X."/>
            <person name="Wang X."/>
            <person name="Yssel A.E.J."/>
            <person name="Chaluvadi S.R."/>
            <person name="Johnson M."/>
            <person name="Gangashetty P."/>
            <person name="Hamidou F."/>
            <person name="Sanogo M.D."/>
            <person name="Zwaenepoel A."/>
            <person name="Wallace J."/>
            <person name="Van De Peer Y."/>
            <person name="Van Deynze A."/>
        </authorList>
    </citation>
    <scope>NUCLEOTIDE SEQUENCE</scope>
    <source>
        <tissue evidence="3">Leaves</tissue>
    </source>
</reference>
<evidence type="ECO:0000313" key="3">
    <source>
        <dbReference type="EMBL" id="KAF8775092.1"/>
    </source>
</evidence>
<comment type="caution">
    <text evidence="3">The sequence shown here is derived from an EMBL/GenBank/DDBJ whole genome shotgun (WGS) entry which is preliminary data.</text>
</comment>
<dbReference type="PANTHER" id="PTHR35832:SF10">
    <property type="entry name" value="OS06G0314501 PROTEIN"/>
    <property type="match status" value="1"/>
</dbReference>
<sequence>MPVEWATLALVGPLLRLASVVTSLAENARRYRRKCALLQDRVRVIVQHLNDLQRAQCTPDPPAMRDTLECLRQVLVRAQVLLQSCQRKKNAFDFLKARKNTGEFTFLNERITNLMESFHVANRTLIMGLYSDQIFVVVLRMLLQSDAGSQVLQHNRAVVQKCINEFPSDVDNMTPEKMQVLDLIKGILTLGPSSQRQGAAVNHEYEITEVENIAKDIVLKADAMNHKEEIHRVAQLARHVLFFLPNLRFPQLTGHPDTRRYLTKLRLELHAANETIESRPLVCVGAVSVVTITNNFWKEQAKLISGHGNRIEDCLQSLTFVALNQLIRNNP</sequence>
<name>A0A835FV77_9POAL</name>
<dbReference type="Pfam" id="PF22215">
    <property type="entry name" value="MLKL_N"/>
    <property type="match status" value="1"/>
</dbReference>